<dbReference type="Gene3D" id="3.40.50.1820">
    <property type="entry name" value="alpha/beta hydrolase"/>
    <property type="match status" value="1"/>
</dbReference>
<dbReference type="InterPro" id="IPR029058">
    <property type="entry name" value="AB_hydrolase_fold"/>
</dbReference>
<accession>A0A450T2Q6</accession>
<gene>
    <name evidence="1" type="ORF">BECKFW1821B_GA0114236_106010</name>
</gene>
<protein>
    <submittedName>
        <fullName evidence="1">Uncharacterized protein</fullName>
    </submittedName>
</protein>
<dbReference type="EMBL" id="CAADFD010000060">
    <property type="protein sequence ID" value="VFJ60820.1"/>
    <property type="molecule type" value="Genomic_DNA"/>
</dbReference>
<dbReference type="AlphaFoldDB" id="A0A450T2Q6"/>
<name>A0A450T2Q6_9GAMM</name>
<reference evidence="1" key="1">
    <citation type="submission" date="2019-02" db="EMBL/GenBank/DDBJ databases">
        <authorList>
            <person name="Gruber-Vodicka R. H."/>
            <person name="Seah K. B. B."/>
        </authorList>
    </citation>
    <scope>NUCLEOTIDE SEQUENCE</scope>
    <source>
        <strain evidence="1">BECK_BZ106</strain>
    </source>
</reference>
<proteinExistence type="predicted"/>
<organism evidence="1">
    <name type="scientific">Candidatus Kentrum sp. FW</name>
    <dbReference type="NCBI Taxonomy" id="2126338"/>
    <lineage>
        <taxon>Bacteria</taxon>
        <taxon>Pseudomonadati</taxon>
        <taxon>Pseudomonadota</taxon>
        <taxon>Gammaproteobacteria</taxon>
        <taxon>Candidatus Kentrum</taxon>
    </lineage>
</organism>
<dbReference type="SUPFAM" id="SSF53474">
    <property type="entry name" value="alpha/beta-Hydrolases"/>
    <property type="match status" value="1"/>
</dbReference>
<evidence type="ECO:0000313" key="1">
    <source>
        <dbReference type="EMBL" id="VFJ60820.1"/>
    </source>
</evidence>
<sequence>MDRFVRICRANFQALFRYHPSPWEGKIVLFLVRERIRRGGEGLESGWRGFARGIERHTISGDQFTMYRQPNVYGITKVLKSLP</sequence>